<dbReference type="GO" id="GO:0003676">
    <property type="term" value="F:nucleic acid binding"/>
    <property type="evidence" value="ECO:0007669"/>
    <property type="project" value="InterPro"/>
</dbReference>
<dbReference type="PANTHER" id="PTHR30008:SF0">
    <property type="entry name" value="EXODEOXYRIBONUCLEASE 7 LARGE SUBUNIT"/>
    <property type="match status" value="1"/>
</dbReference>
<keyword evidence="1" id="KW-0963">Cytoplasm</keyword>
<dbReference type="CDD" id="cd04489">
    <property type="entry name" value="ExoVII_LU_OBF"/>
    <property type="match status" value="1"/>
</dbReference>
<feature type="domain" description="Exonuclease VII large subunit C-terminal" evidence="5">
    <location>
        <begin position="63"/>
        <end position="275"/>
    </location>
</feature>
<keyword evidence="4" id="KW-0269">Exonuclease</keyword>
<comment type="caution">
    <text evidence="6">The sequence shown here is derived from an EMBL/GenBank/DDBJ whole genome shotgun (WGS) entry which is preliminary data.</text>
</comment>
<evidence type="ECO:0000256" key="3">
    <source>
        <dbReference type="ARBA" id="ARBA00022801"/>
    </source>
</evidence>
<dbReference type="PANTHER" id="PTHR30008">
    <property type="entry name" value="EXODEOXYRIBONUCLEASE 7 LARGE SUBUNIT"/>
    <property type="match status" value="1"/>
</dbReference>
<evidence type="ECO:0000256" key="1">
    <source>
        <dbReference type="ARBA" id="ARBA00022490"/>
    </source>
</evidence>
<dbReference type="InterPro" id="IPR003753">
    <property type="entry name" value="Exonuc_VII_L"/>
</dbReference>
<dbReference type="Pfam" id="PF02601">
    <property type="entry name" value="Exonuc_VII_L"/>
    <property type="match status" value="1"/>
</dbReference>
<dbReference type="GO" id="GO:0006308">
    <property type="term" value="P:DNA catabolic process"/>
    <property type="evidence" value="ECO:0007669"/>
    <property type="project" value="InterPro"/>
</dbReference>
<dbReference type="EMBL" id="BARU01001415">
    <property type="protein sequence ID" value="GAH31052.1"/>
    <property type="molecule type" value="Genomic_DNA"/>
</dbReference>
<sequence length="282" mass="31668">MKLIKNLLFNIKEGLHILINGYVSVYEKRGEYQIVALDARPVGKGSLILAFEQLKEKLEKKGYFDCIHKKNIPILPNKIGIVTSVGGAVIRDIISVLERKFKNFHLIIRDVNVQGITSSDEICKAIDDLCQYGVDVIILARGGGSLEDLWAFNTEKLAEKIFDCPVPLISAVGHETDYTISDFVADKRAATPSVAGEVVILNKTETVENLKEASKKIKNLVKSKMAILKKEFNFLTSRRIFIKPETILNKFNQAAGELCIKLIGNMKRLIRAREKYYLTIVS</sequence>
<evidence type="ECO:0000256" key="2">
    <source>
        <dbReference type="ARBA" id="ARBA00022722"/>
    </source>
</evidence>
<dbReference type="InterPro" id="IPR025824">
    <property type="entry name" value="OB-fold_nuc-bd_dom"/>
</dbReference>
<dbReference type="NCBIfam" id="TIGR00237">
    <property type="entry name" value="xseA"/>
    <property type="match status" value="1"/>
</dbReference>
<evidence type="ECO:0000313" key="6">
    <source>
        <dbReference type="EMBL" id="GAH31052.1"/>
    </source>
</evidence>
<accession>X1EEM9</accession>
<gene>
    <name evidence="6" type="ORF">S03H2_03740</name>
</gene>
<keyword evidence="3" id="KW-0378">Hydrolase</keyword>
<dbReference type="AlphaFoldDB" id="X1EEM9"/>
<protein>
    <recommendedName>
        <fullName evidence="5">Exonuclease VII large subunit C-terminal domain-containing protein</fullName>
    </recommendedName>
</protein>
<proteinExistence type="predicted"/>
<dbReference type="GO" id="GO:0008855">
    <property type="term" value="F:exodeoxyribonuclease VII activity"/>
    <property type="evidence" value="ECO:0007669"/>
    <property type="project" value="InterPro"/>
</dbReference>
<keyword evidence="2" id="KW-0540">Nuclease</keyword>
<name>X1EEM9_9ZZZZ</name>
<organism evidence="6">
    <name type="scientific">marine sediment metagenome</name>
    <dbReference type="NCBI Taxonomy" id="412755"/>
    <lineage>
        <taxon>unclassified sequences</taxon>
        <taxon>metagenomes</taxon>
        <taxon>ecological metagenomes</taxon>
    </lineage>
</organism>
<dbReference type="InterPro" id="IPR020579">
    <property type="entry name" value="Exonuc_VII_lsu_C"/>
</dbReference>
<dbReference type="GO" id="GO:0009318">
    <property type="term" value="C:exodeoxyribonuclease VII complex"/>
    <property type="evidence" value="ECO:0007669"/>
    <property type="project" value="InterPro"/>
</dbReference>
<evidence type="ECO:0000256" key="4">
    <source>
        <dbReference type="ARBA" id="ARBA00022839"/>
    </source>
</evidence>
<evidence type="ECO:0000259" key="5">
    <source>
        <dbReference type="Pfam" id="PF02601"/>
    </source>
</evidence>
<reference evidence="6" key="1">
    <citation type="journal article" date="2014" name="Front. Microbiol.">
        <title>High frequency of phylogenetically diverse reductive dehalogenase-homologous genes in deep subseafloor sedimentary metagenomes.</title>
        <authorList>
            <person name="Kawai M."/>
            <person name="Futagami T."/>
            <person name="Toyoda A."/>
            <person name="Takaki Y."/>
            <person name="Nishi S."/>
            <person name="Hori S."/>
            <person name="Arai W."/>
            <person name="Tsubouchi T."/>
            <person name="Morono Y."/>
            <person name="Uchiyama I."/>
            <person name="Ito T."/>
            <person name="Fujiyama A."/>
            <person name="Inagaki F."/>
            <person name="Takami H."/>
        </authorList>
    </citation>
    <scope>NUCLEOTIDE SEQUENCE</scope>
    <source>
        <strain evidence="6">Expedition CK06-06</strain>
    </source>
</reference>